<dbReference type="RefSeq" id="XP_046008601.1">
    <property type="nucleotide sequence ID" value="XM_046149095.1"/>
</dbReference>
<feature type="transmembrane region" description="Helical" evidence="5">
    <location>
        <begin position="244"/>
        <end position="264"/>
    </location>
</feature>
<dbReference type="EMBL" id="JAGTJQ010000009">
    <property type="protein sequence ID" value="KAH7025053.1"/>
    <property type="molecule type" value="Genomic_DNA"/>
</dbReference>
<evidence type="ECO:0000256" key="2">
    <source>
        <dbReference type="ARBA" id="ARBA00022692"/>
    </source>
</evidence>
<dbReference type="Pfam" id="PF04479">
    <property type="entry name" value="RTA1"/>
    <property type="match status" value="1"/>
</dbReference>
<dbReference type="PANTHER" id="PTHR31465:SF15">
    <property type="entry name" value="LIPID TRANSPORTER ATNI-RELATED"/>
    <property type="match status" value="1"/>
</dbReference>
<evidence type="ECO:0000256" key="1">
    <source>
        <dbReference type="ARBA" id="ARBA00004141"/>
    </source>
</evidence>
<feature type="transmembrane region" description="Helical" evidence="5">
    <location>
        <begin position="284"/>
        <end position="303"/>
    </location>
</feature>
<accession>A0A9P8XYB7</accession>
<evidence type="ECO:0000256" key="4">
    <source>
        <dbReference type="ARBA" id="ARBA00023136"/>
    </source>
</evidence>
<keyword evidence="7" id="KW-1185">Reference proteome</keyword>
<evidence type="ECO:0000313" key="7">
    <source>
        <dbReference type="Proteomes" id="UP000756346"/>
    </source>
</evidence>
<feature type="transmembrane region" description="Helical" evidence="5">
    <location>
        <begin position="204"/>
        <end position="224"/>
    </location>
</feature>
<dbReference type="GeneID" id="70178641"/>
<evidence type="ECO:0000313" key="6">
    <source>
        <dbReference type="EMBL" id="KAH7025053.1"/>
    </source>
</evidence>
<feature type="non-terminal residue" evidence="6">
    <location>
        <position position="1"/>
    </location>
</feature>
<dbReference type="AlphaFoldDB" id="A0A9P8XYB7"/>
<protein>
    <submittedName>
        <fullName evidence="6">RTA1 like protein-domain-containing protein</fullName>
    </submittedName>
</protein>
<dbReference type="Proteomes" id="UP000756346">
    <property type="component" value="Unassembled WGS sequence"/>
</dbReference>
<sequence>VPTGTFYTTSHITITGFTNAHVTMPDKTIDIVIPTCIRTITPDANGYLPPGTCGALYKYYPSFVAAVVAAVAFGILTGVHVWKAFLQYRKGWCWILVMACAWEFLGFVFRTASTKAQDVTGLYLMTQIFILLAPLWINAFAYIVLGRLIHAYRPATHSLLGIPAYVFSALFVTLDVVAFVVQFVGGVTAGPMAPPDEQLRAIHIYMGGIGLQQFFIVVFLGLAVRFHIERSRAAGIFLPALDSWRALLGALYFALAMITLRIVYRFVEMSSGSTVNSLTTSETYLYALEALPMALALLAFAVVHPGKALSAAAGVEDDMPGLFGMV</sequence>
<dbReference type="GO" id="GO:0016020">
    <property type="term" value="C:membrane"/>
    <property type="evidence" value="ECO:0007669"/>
    <property type="project" value="UniProtKB-SubCell"/>
</dbReference>
<evidence type="ECO:0000256" key="5">
    <source>
        <dbReference type="SAM" id="Phobius"/>
    </source>
</evidence>
<dbReference type="InterPro" id="IPR007568">
    <property type="entry name" value="RTA1"/>
</dbReference>
<name>A0A9P8XYB7_9PEZI</name>
<evidence type="ECO:0000256" key="3">
    <source>
        <dbReference type="ARBA" id="ARBA00022989"/>
    </source>
</evidence>
<feature type="transmembrane region" description="Helical" evidence="5">
    <location>
        <begin position="91"/>
        <end position="109"/>
    </location>
</feature>
<comment type="caution">
    <text evidence="6">The sequence shown here is derived from an EMBL/GenBank/DDBJ whole genome shotgun (WGS) entry which is preliminary data.</text>
</comment>
<reference evidence="6" key="1">
    <citation type="journal article" date="2021" name="Nat. Commun.">
        <title>Genetic determinants of endophytism in the Arabidopsis root mycobiome.</title>
        <authorList>
            <person name="Mesny F."/>
            <person name="Miyauchi S."/>
            <person name="Thiergart T."/>
            <person name="Pickel B."/>
            <person name="Atanasova L."/>
            <person name="Karlsson M."/>
            <person name="Huettel B."/>
            <person name="Barry K.W."/>
            <person name="Haridas S."/>
            <person name="Chen C."/>
            <person name="Bauer D."/>
            <person name="Andreopoulos W."/>
            <person name="Pangilinan J."/>
            <person name="LaButti K."/>
            <person name="Riley R."/>
            <person name="Lipzen A."/>
            <person name="Clum A."/>
            <person name="Drula E."/>
            <person name="Henrissat B."/>
            <person name="Kohler A."/>
            <person name="Grigoriev I.V."/>
            <person name="Martin F.M."/>
            <person name="Hacquard S."/>
        </authorList>
    </citation>
    <scope>NUCLEOTIDE SEQUENCE</scope>
    <source>
        <strain evidence="6">MPI-CAGE-CH-0230</strain>
    </source>
</reference>
<feature type="transmembrane region" description="Helical" evidence="5">
    <location>
        <begin position="121"/>
        <end position="145"/>
    </location>
</feature>
<gene>
    <name evidence="6" type="ORF">B0I36DRAFT_227468</name>
</gene>
<feature type="non-terminal residue" evidence="6">
    <location>
        <position position="326"/>
    </location>
</feature>
<dbReference type="PANTHER" id="PTHR31465">
    <property type="entry name" value="PROTEIN RTA1-RELATED"/>
    <property type="match status" value="1"/>
</dbReference>
<keyword evidence="2 5" id="KW-0812">Transmembrane</keyword>
<comment type="subcellular location">
    <subcellularLocation>
        <location evidence="1">Membrane</location>
        <topology evidence="1">Multi-pass membrane protein</topology>
    </subcellularLocation>
</comment>
<feature type="transmembrane region" description="Helical" evidence="5">
    <location>
        <begin position="59"/>
        <end position="79"/>
    </location>
</feature>
<proteinExistence type="predicted"/>
<keyword evidence="3 5" id="KW-1133">Transmembrane helix</keyword>
<organism evidence="6 7">
    <name type="scientific">Microdochium trichocladiopsis</name>
    <dbReference type="NCBI Taxonomy" id="1682393"/>
    <lineage>
        <taxon>Eukaryota</taxon>
        <taxon>Fungi</taxon>
        <taxon>Dikarya</taxon>
        <taxon>Ascomycota</taxon>
        <taxon>Pezizomycotina</taxon>
        <taxon>Sordariomycetes</taxon>
        <taxon>Xylariomycetidae</taxon>
        <taxon>Xylariales</taxon>
        <taxon>Microdochiaceae</taxon>
        <taxon>Microdochium</taxon>
    </lineage>
</organism>
<feature type="transmembrane region" description="Helical" evidence="5">
    <location>
        <begin position="157"/>
        <end position="184"/>
    </location>
</feature>
<keyword evidence="4 5" id="KW-0472">Membrane</keyword>
<dbReference type="OrthoDB" id="5384040at2759"/>